<comment type="similarity">
    <text evidence="1">Belongs to the dynein light chain Tctex-type family.</text>
</comment>
<dbReference type="OrthoDB" id="10248487at2759"/>
<dbReference type="GO" id="GO:0005868">
    <property type="term" value="C:cytoplasmic dynein complex"/>
    <property type="evidence" value="ECO:0007669"/>
    <property type="project" value="TreeGrafter"/>
</dbReference>
<dbReference type="InterPro" id="IPR005334">
    <property type="entry name" value="Tctex-1-like"/>
</dbReference>
<keyword evidence="3" id="KW-1185">Reference proteome</keyword>
<proteinExistence type="inferred from homology"/>
<name>A0A3P6V7B7_DIBLA</name>
<dbReference type="Pfam" id="PF03645">
    <property type="entry name" value="Tctex-1"/>
    <property type="match status" value="1"/>
</dbReference>
<accession>A0A3P6V7B7</accession>
<organism evidence="2 3">
    <name type="scientific">Dibothriocephalus latus</name>
    <name type="common">Fish tapeworm</name>
    <name type="synonym">Diphyllobothrium latum</name>
    <dbReference type="NCBI Taxonomy" id="60516"/>
    <lineage>
        <taxon>Eukaryota</taxon>
        <taxon>Metazoa</taxon>
        <taxon>Spiralia</taxon>
        <taxon>Lophotrochozoa</taxon>
        <taxon>Platyhelminthes</taxon>
        <taxon>Cestoda</taxon>
        <taxon>Eucestoda</taxon>
        <taxon>Diphyllobothriidea</taxon>
        <taxon>Diphyllobothriidae</taxon>
        <taxon>Dibothriocephalus</taxon>
    </lineage>
</organism>
<evidence type="ECO:0000256" key="1">
    <source>
        <dbReference type="ARBA" id="ARBA00005361"/>
    </source>
</evidence>
<dbReference type="Proteomes" id="UP000281553">
    <property type="component" value="Unassembled WGS sequence"/>
</dbReference>
<sequence length="217" mass="24237">MSSKRIPKYIRLNFPNTLTRLSSPSPDETAGVGVSWKRSGCTYVLIHIPIDNLQDIDPMSQLIGLSSLAHWSKVSKLERSGSFCGYTGAALSHFGLYRVPIPIAPTYQLEPKQLFIPDQLENFTRDIVHDVVQKQPAHASHGTLAKALCNDVRAAIHGMGPNRYKYVVFCVVADNNKHSMLVASKCLWNKDFDDYLSVQCVENDFVVSLTVFASYMD</sequence>
<dbReference type="Gene3D" id="3.30.1140.40">
    <property type="entry name" value="Tctex-1"/>
    <property type="match status" value="1"/>
</dbReference>
<dbReference type="GO" id="GO:0005737">
    <property type="term" value="C:cytoplasm"/>
    <property type="evidence" value="ECO:0007669"/>
    <property type="project" value="TreeGrafter"/>
</dbReference>
<reference evidence="2 3" key="1">
    <citation type="submission" date="2018-11" db="EMBL/GenBank/DDBJ databases">
        <authorList>
            <consortium name="Pathogen Informatics"/>
        </authorList>
    </citation>
    <scope>NUCLEOTIDE SEQUENCE [LARGE SCALE GENOMIC DNA]</scope>
</reference>
<protein>
    <submittedName>
        <fullName evidence="2">Uncharacterized protein</fullName>
    </submittedName>
</protein>
<dbReference type="PANTHER" id="PTHR21255">
    <property type="entry name" value="T-COMPLEX-ASSOCIATED-TESTIS-EXPRESSED 1/ DYNEIN LIGHT CHAIN"/>
    <property type="match status" value="1"/>
</dbReference>
<dbReference type="InterPro" id="IPR038586">
    <property type="entry name" value="Tctex-1-like_sf"/>
</dbReference>
<evidence type="ECO:0000313" key="3">
    <source>
        <dbReference type="Proteomes" id="UP000281553"/>
    </source>
</evidence>
<dbReference type="AlphaFoldDB" id="A0A3P6V7B7"/>
<dbReference type="PANTHER" id="PTHR21255:SF7">
    <property type="entry name" value="DYNEIN LIGHT CHAIN TCTEX-TYPE PROTEIN 2B"/>
    <property type="match status" value="1"/>
</dbReference>
<dbReference type="CDD" id="cd21451">
    <property type="entry name" value="DLC-like_TCTEX1D"/>
    <property type="match status" value="1"/>
</dbReference>
<dbReference type="EMBL" id="UYRU01044254">
    <property type="protein sequence ID" value="VDK85904.1"/>
    <property type="molecule type" value="Genomic_DNA"/>
</dbReference>
<evidence type="ECO:0000313" key="2">
    <source>
        <dbReference type="EMBL" id="VDK85904.1"/>
    </source>
</evidence>
<gene>
    <name evidence="2" type="ORF">DILT_LOCUS3782</name>
</gene>
<dbReference type="GO" id="GO:0045505">
    <property type="term" value="F:dynein intermediate chain binding"/>
    <property type="evidence" value="ECO:0007669"/>
    <property type="project" value="TreeGrafter"/>
</dbReference>
<dbReference type="GO" id="GO:0007018">
    <property type="term" value="P:microtubule-based movement"/>
    <property type="evidence" value="ECO:0007669"/>
    <property type="project" value="TreeGrafter"/>
</dbReference>